<dbReference type="EMBL" id="FOVF01000022">
    <property type="protein sequence ID" value="SFN45180.1"/>
    <property type="molecule type" value="Genomic_DNA"/>
</dbReference>
<keyword evidence="3" id="KW-1185">Reference proteome</keyword>
<dbReference type="OrthoDB" id="6197669at2"/>
<name>A0A1I4Z5L5_9GAMM</name>
<evidence type="ECO:0000313" key="3">
    <source>
        <dbReference type="Proteomes" id="UP000198575"/>
    </source>
</evidence>
<sequence length="90" mass="9542">MKIIYRAESIIDANLVKSALESAGLMAFVSGEYLTGGIGELPCSGLVNVMVADIDIERATPIVEEIDRSLRAEVDPADGRFFDSPLLAGG</sequence>
<evidence type="ECO:0000313" key="2">
    <source>
        <dbReference type="EMBL" id="SFN45180.1"/>
    </source>
</evidence>
<organism evidence="2 3">
    <name type="scientific">Dokdonella immobilis</name>
    <dbReference type="NCBI Taxonomy" id="578942"/>
    <lineage>
        <taxon>Bacteria</taxon>
        <taxon>Pseudomonadati</taxon>
        <taxon>Pseudomonadota</taxon>
        <taxon>Gammaproteobacteria</taxon>
        <taxon>Lysobacterales</taxon>
        <taxon>Rhodanobacteraceae</taxon>
        <taxon>Dokdonella</taxon>
    </lineage>
</organism>
<dbReference type="STRING" id="578942.SAMN05216289_12252"/>
<gene>
    <name evidence="2" type="ORF">SAMN05216289_12252</name>
</gene>
<reference evidence="2 3" key="1">
    <citation type="submission" date="2016-10" db="EMBL/GenBank/DDBJ databases">
        <authorList>
            <person name="de Groot N.N."/>
        </authorList>
    </citation>
    <scope>NUCLEOTIDE SEQUENCE [LARGE SCALE GENOMIC DNA]</scope>
    <source>
        <strain evidence="2 3">CGMCC 1.7659</strain>
    </source>
</reference>
<accession>A0A1I4Z5L5</accession>
<evidence type="ECO:0000259" key="1">
    <source>
        <dbReference type="Pfam" id="PF09413"/>
    </source>
</evidence>
<dbReference type="AlphaFoldDB" id="A0A1I4Z5L5"/>
<proteinExistence type="predicted"/>
<dbReference type="Proteomes" id="UP000198575">
    <property type="component" value="Unassembled WGS sequence"/>
</dbReference>
<feature type="domain" description="DUF2007" evidence="1">
    <location>
        <begin position="1"/>
        <end position="66"/>
    </location>
</feature>
<protein>
    <submittedName>
        <fullName evidence="2">Putative signal transducing protein</fullName>
    </submittedName>
</protein>
<dbReference type="RefSeq" id="WP_092409043.1">
    <property type="nucleotide sequence ID" value="NZ_FOVF01000022.1"/>
</dbReference>
<dbReference type="Pfam" id="PF09413">
    <property type="entry name" value="DUF2007"/>
    <property type="match status" value="1"/>
</dbReference>
<dbReference type="Gene3D" id="3.30.70.790">
    <property type="entry name" value="UreE, C-terminal domain"/>
    <property type="match status" value="1"/>
</dbReference>
<dbReference type="InterPro" id="IPR018551">
    <property type="entry name" value="DUF2007"/>
</dbReference>